<proteinExistence type="predicted"/>
<name>A0A401QDV6_SCYTO</name>
<feature type="domain" description="Ubiquitin-like" evidence="1">
    <location>
        <begin position="1"/>
        <end position="40"/>
    </location>
</feature>
<dbReference type="Pfam" id="PF00240">
    <property type="entry name" value="ubiquitin"/>
    <property type="match status" value="1"/>
</dbReference>
<evidence type="ECO:0000313" key="2">
    <source>
        <dbReference type="EMBL" id="GCB83497.1"/>
    </source>
</evidence>
<dbReference type="STRING" id="75743.A0A401QDV6"/>
<dbReference type="InterPro" id="IPR000626">
    <property type="entry name" value="Ubiquitin-like_dom"/>
</dbReference>
<protein>
    <recommendedName>
        <fullName evidence="1">Ubiquitin-like domain-containing protein</fullName>
    </recommendedName>
</protein>
<sequence>AADDLRLLFANVQLEDGKKFSDYQIKDKSTILMVLRLPGGMEQ</sequence>
<dbReference type="EMBL" id="BFAA01045118">
    <property type="protein sequence ID" value="GCB83497.1"/>
    <property type="molecule type" value="Genomic_DNA"/>
</dbReference>
<organism evidence="2 3">
    <name type="scientific">Scyliorhinus torazame</name>
    <name type="common">Cloudy catshark</name>
    <name type="synonym">Catulus torazame</name>
    <dbReference type="NCBI Taxonomy" id="75743"/>
    <lineage>
        <taxon>Eukaryota</taxon>
        <taxon>Metazoa</taxon>
        <taxon>Chordata</taxon>
        <taxon>Craniata</taxon>
        <taxon>Vertebrata</taxon>
        <taxon>Chondrichthyes</taxon>
        <taxon>Elasmobranchii</taxon>
        <taxon>Galeomorphii</taxon>
        <taxon>Galeoidea</taxon>
        <taxon>Carcharhiniformes</taxon>
        <taxon>Scyliorhinidae</taxon>
        <taxon>Scyliorhinus</taxon>
    </lineage>
</organism>
<feature type="non-terminal residue" evidence="2">
    <location>
        <position position="1"/>
    </location>
</feature>
<dbReference type="Proteomes" id="UP000288216">
    <property type="component" value="Unassembled WGS sequence"/>
</dbReference>
<gene>
    <name evidence="2" type="ORF">scyTo_0024388</name>
</gene>
<dbReference type="SUPFAM" id="SSF54236">
    <property type="entry name" value="Ubiquitin-like"/>
    <property type="match status" value="1"/>
</dbReference>
<keyword evidence="3" id="KW-1185">Reference proteome</keyword>
<dbReference type="InterPro" id="IPR029071">
    <property type="entry name" value="Ubiquitin-like_domsf"/>
</dbReference>
<reference evidence="2 3" key="1">
    <citation type="journal article" date="2018" name="Nat. Ecol. Evol.">
        <title>Shark genomes provide insights into elasmobranch evolution and the origin of vertebrates.</title>
        <authorList>
            <person name="Hara Y"/>
            <person name="Yamaguchi K"/>
            <person name="Onimaru K"/>
            <person name="Kadota M"/>
            <person name="Koyanagi M"/>
            <person name="Keeley SD"/>
            <person name="Tatsumi K"/>
            <person name="Tanaka K"/>
            <person name="Motone F"/>
            <person name="Kageyama Y"/>
            <person name="Nozu R"/>
            <person name="Adachi N"/>
            <person name="Nishimura O"/>
            <person name="Nakagawa R"/>
            <person name="Tanegashima C"/>
            <person name="Kiyatake I"/>
            <person name="Matsumoto R"/>
            <person name="Murakumo K"/>
            <person name="Nishida K"/>
            <person name="Terakita A"/>
            <person name="Kuratani S"/>
            <person name="Sato K"/>
            <person name="Hyodo S Kuraku.S."/>
        </authorList>
    </citation>
    <scope>NUCLEOTIDE SEQUENCE [LARGE SCALE GENOMIC DNA]</scope>
</reference>
<evidence type="ECO:0000259" key="1">
    <source>
        <dbReference type="PROSITE" id="PS50053"/>
    </source>
</evidence>
<evidence type="ECO:0000313" key="3">
    <source>
        <dbReference type="Proteomes" id="UP000288216"/>
    </source>
</evidence>
<accession>A0A401QDV6</accession>
<dbReference type="OrthoDB" id="428577at2759"/>
<comment type="caution">
    <text evidence="2">The sequence shown here is derived from an EMBL/GenBank/DDBJ whole genome shotgun (WGS) entry which is preliminary data.</text>
</comment>
<dbReference type="Gene3D" id="3.10.20.90">
    <property type="entry name" value="Phosphatidylinositol 3-kinase Catalytic Subunit, Chain A, domain 1"/>
    <property type="match status" value="1"/>
</dbReference>
<dbReference type="PROSITE" id="PS50053">
    <property type="entry name" value="UBIQUITIN_2"/>
    <property type="match status" value="1"/>
</dbReference>
<dbReference type="AlphaFoldDB" id="A0A401QDV6"/>